<keyword evidence="3" id="KW-0813">Transport</keyword>
<dbReference type="AlphaFoldDB" id="A0A3N4UHH5"/>
<evidence type="ECO:0000313" key="8">
    <source>
        <dbReference type="Proteomes" id="UP000269689"/>
    </source>
</evidence>
<dbReference type="RefSeq" id="WP_123793365.1">
    <property type="nucleotide sequence ID" value="NZ_RKQK01000003.1"/>
</dbReference>
<evidence type="ECO:0000259" key="6">
    <source>
        <dbReference type="Pfam" id="PF00496"/>
    </source>
</evidence>
<feature type="domain" description="Solute-binding protein family 5" evidence="6">
    <location>
        <begin position="67"/>
        <end position="447"/>
    </location>
</feature>
<dbReference type="SUPFAM" id="SSF53850">
    <property type="entry name" value="Periplasmic binding protein-like II"/>
    <property type="match status" value="1"/>
</dbReference>
<evidence type="ECO:0000256" key="2">
    <source>
        <dbReference type="ARBA" id="ARBA00005695"/>
    </source>
</evidence>
<dbReference type="Pfam" id="PF00496">
    <property type="entry name" value="SBP_bac_5"/>
    <property type="match status" value="1"/>
</dbReference>
<feature type="chain" id="PRO_5017995721" evidence="5">
    <location>
        <begin position="25"/>
        <end position="533"/>
    </location>
</feature>
<dbReference type="InterPro" id="IPR039424">
    <property type="entry name" value="SBP_5"/>
</dbReference>
<dbReference type="PIRSF" id="PIRSF002741">
    <property type="entry name" value="MppA"/>
    <property type="match status" value="1"/>
</dbReference>
<dbReference type="OrthoDB" id="9803988at2"/>
<reference evidence="7 8" key="1">
    <citation type="submission" date="2018-11" db="EMBL/GenBank/DDBJ databases">
        <title>Genomic Encyclopedia of Type Strains, Phase IV (KMG-IV): sequencing the most valuable type-strain genomes for metagenomic binning, comparative biology and taxonomic classification.</title>
        <authorList>
            <person name="Goeker M."/>
        </authorList>
    </citation>
    <scope>NUCLEOTIDE SEQUENCE [LARGE SCALE GENOMIC DNA]</scope>
    <source>
        <strain evidence="7 8">DSM 104731</strain>
    </source>
</reference>
<proteinExistence type="inferred from homology"/>
<organism evidence="7 8">
    <name type="scientific">Pacificibacter maritimus</name>
    <dbReference type="NCBI Taxonomy" id="762213"/>
    <lineage>
        <taxon>Bacteria</taxon>
        <taxon>Pseudomonadati</taxon>
        <taxon>Pseudomonadota</taxon>
        <taxon>Alphaproteobacteria</taxon>
        <taxon>Rhodobacterales</taxon>
        <taxon>Roseobacteraceae</taxon>
        <taxon>Pacificibacter</taxon>
    </lineage>
</organism>
<dbReference type="PANTHER" id="PTHR30290:SF9">
    <property type="entry name" value="OLIGOPEPTIDE-BINDING PROTEIN APPA"/>
    <property type="match status" value="1"/>
</dbReference>
<dbReference type="CDD" id="cd08498">
    <property type="entry name" value="PBP2_NikA_DppA_OppA_like_2"/>
    <property type="match status" value="1"/>
</dbReference>
<gene>
    <name evidence="7" type="ORF">EDD53_2345</name>
</gene>
<sequence length="533" mass="58039">MKKLSLRTLLSVAIAATLPFSAAAETLKYAGSTAPLTFDPHATNDFLTTAIARQTYESLVELGPNMELIPGLATAWDYKGDATWRLTLREGVEFHDGTLMTAEDVAFSILRQSTSRRYKSLFGQITAANVVDDMTVDIVTSAPDAVMPVKLSRLFVMSKAWADTNGVLDVPDLGSDSTEAYSLRHANGTGPMILEEQIPGEKTTFVKNDGWWGTFSGNVDRAEYTAIGSAPTRLAALLSGEVDLITDVPLQDIERIESTDGFAVVEGPQRLFMELEMDGTRDIALATYDKEGNPLEANPFKDVRVRKAIALAVDSEAIVERVMRGHAKALSMPSAPGFYGYPEDMDVRQPVDYEQAKALLAEAGYPDGFATTLNCPLERYVNAEEICRASASLLARIGIDVSVNAMVWPEFAKMLVNGPDSSFHLIGAAGNSGDVQDTFAAVLHTRDTESGLGQQNWAMWSSPALDDTFAELVSSFDPEKRTELYRQGLKIAQDEQHAVYLHQPFITWAMDDVVNATVRADSAVVLSDVTVAE</sequence>
<dbReference type="GO" id="GO:0015833">
    <property type="term" value="P:peptide transport"/>
    <property type="evidence" value="ECO:0007669"/>
    <property type="project" value="TreeGrafter"/>
</dbReference>
<dbReference type="Gene3D" id="3.40.190.10">
    <property type="entry name" value="Periplasmic binding protein-like II"/>
    <property type="match status" value="1"/>
</dbReference>
<dbReference type="Proteomes" id="UP000269689">
    <property type="component" value="Unassembled WGS sequence"/>
</dbReference>
<protein>
    <submittedName>
        <fullName evidence="7">Peptide/nickel transport system substrate-binding protein</fullName>
    </submittedName>
</protein>
<dbReference type="InterPro" id="IPR030678">
    <property type="entry name" value="Peptide/Ni-bd"/>
</dbReference>
<comment type="similarity">
    <text evidence="2">Belongs to the bacterial solute-binding protein 5 family.</text>
</comment>
<evidence type="ECO:0000256" key="3">
    <source>
        <dbReference type="ARBA" id="ARBA00022448"/>
    </source>
</evidence>
<dbReference type="InterPro" id="IPR000914">
    <property type="entry name" value="SBP_5_dom"/>
</dbReference>
<dbReference type="Gene3D" id="3.90.76.10">
    <property type="entry name" value="Dipeptide-binding Protein, Domain 1"/>
    <property type="match status" value="1"/>
</dbReference>
<feature type="signal peptide" evidence="5">
    <location>
        <begin position="1"/>
        <end position="24"/>
    </location>
</feature>
<keyword evidence="8" id="KW-1185">Reference proteome</keyword>
<keyword evidence="4 5" id="KW-0732">Signal</keyword>
<dbReference type="Gene3D" id="3.10.105.10">
    <property type="entry name" value="Dipeptide-binding Protein, Domain 3"/>
    <property type="match status" value="1"/>
</dbReference>
<accession>A0A3N4UHH5</accession>
<dbReference type="PANTHER" id="PTHR30290">
    <property type="entry name" value="PERIPLASMIC BINDING COMPONENT OF ABC TRANSPORTER"/>
    <property type="match status" value="1"/>
</dbReference>
<comment type="caution">
    <text evidence="7">The sequence shown here is derived from an EMBL/GenBank/DDBJ whole genome shotgun (WGS) entry which is preliminary data.</text>
</comment>
<dbReference type="GO" id="GO:0043190">
    <property type="term" value="C:ATP-binding cassette (ABC) transporter complex"/>
    <property type="evidence" value="ECO:0007669"/>
    <property type="project" value="InterPro"/>
</dbReference>
<evidence type="ECO:0000256" key="1">
    <source>
        <dbReference type="ARBA" id="ARBA00004418"/>
    </source>
</evidence>
<evidence type="ECO:0000256" key="5">
    <source>
        <dbReference type="SAM" id="SignalP"/>
    </source>
</evidence>
<name>A0A3N4UHH5_9RHOB</name>
<evidence type="ECO:0000256" key="4">
    <source>
        <dbReference type="ARBA" id="ARBA00022729"/>
    </source>
</evidence>
<dbReference type="GO" id="GO:0030288">
    <property type="term" value="C:outer membrane-bounded periplasmic space"/>
    <property type="evidence" value="ECO:0007669"/>
    <property type="project" value="UniProtKB-ARBA"/>
</dbReference>
<dbReference type="GO" id="GO:1904680">
    <property type="term" value="F:peptide transmembrane transporter activity"/>
    <property type="evidence" value="ECO:0007669"/>
    <property type="project" value="TreeGrafter"/>
</dbReference>
<comment type="subcellular location">
    <subcellularLocation>
        <location evidence="1">Periplasm</location>
    </subcellularLocation>
</comment>
<evidence type="ECO:0000313" key="7">
    <source>
        <dbReference type="EMBL" id="RPE66639.1"/>
    </source>
</evidence>
<dbReference type="EMBL" id="RKQK01000003">
    <property type="protein sequence ID" value="RPE66639.1"/>
    <property type="molecule type" value="Genomic_DNA"/>
</dbReference>